<feature type="region of interest" description="Disordered" evidence="1">
    <location>
        <begin position="412"/>
        <end position="433"/>
    </location>
</feature>
<accession>A0A3S5FD64</accession>
<feature type="region of interest" description="Disordered" evidence="1">
    <location>
        <begin position="715"/>
        <end position="751"/>
    </location>
</feature>
<feature type="region of interest" description="Disordered" evidence="1">
    <location>
        <begin position="76"/>
        <end position="120"/>
    </location>
</feature>
<feature type="region of interest" description="Disordered" evidence="1">
    <location>
        <begin position="928"/>
        <end position="970"/>
    </location>
</feature>
<feature type="compositionally biased region" description="Polar residues" evidence="1">
    <location>
        <begin position="873"/>
        <end position="882"/>
    </location>
</feature>
<feature type="non-terminal residue" evidence="2">
    <location>
        <position position="1"/>
    </location>
</feature>
<feature type="compositionally biased region" description="Low complexity" evidence="1">
    <location>
        <begin position="958"/>
        <end position="970"/>
    </location>
</feature>
<feature type="compositionally biased region" description="Polar residues" evidence="1">
    <location>
        <begin position="97"/>
        <end position="109"/>
    </location>
</feature>
<dbReference type="EMBL" id="CAAALY010030316">
    <property type="protein sequence ID" value="VEL16902.1"/>
    <property type="molecule type" value="Genomic_DNA"/>
</dbReference>
<evidence type="ECO:0000313" key="2">
    <source>
        <dbReference type="EMBL" id="VEL16902.1"/>
    </source>
</evidence>
<evidence type="ECO:0000256" key="1">
    <source>
        <dbReference type="SAM" id="MobiDB-lite"/>
    </source>
</evidence>
<feature type="region of interest" description="Disordered" evidence="1">
    <location>
        <begin position="155"/>
        <end position="247"/>
    </location>
</feature>
<keyword evidence="3" id="KW-1185">Reference proteome</keyword>
<reference evidence="2" key="1">
    <citation type="submission" date="2018-11" db="EMBL/GenBank/DDBJ databases">
        <authorList>
            <consortium name="Pathogen Informatics"/>
        </authorList>
    </citation>
    <scope>NUCLEOTIDE SEQUENCE</scope>
</reference>
<feature type="compositionally biased region" description="Polar residues" evidence="1">
    <location>
        <begin position="539"/>
        <end position="563"/>
    </location>
</feature>
<dbReference type="Proteomes" id="UP000784294">
    <property type="component" value="Unassembled WGS sequence"/>
</dbReference>
<protein>
    <submittedName>
        <fullName evidence="2">Uncharacterized protein</fullName>
    </submittedName>
</protein>
<sequence>ESSLSVGTSSLLSPDNSTTTTTTSSSSSSSGSSSRSESENALSLSRASLTSSSSSTSSSCTGSSVDVNVSAYRLATKADLTEGSAVDRSRRCRHEQNAGSESGSNSSLDASCMDSSAGMKRSVEAKSDLLPTCGLEVSEQEAVVSLARPVHIRRYSRGRQHRQRRRVVTATEPGYPALTGKLESGLPGGEADALSSSNSSSEDSKDDLHDWKQVKKRMSQASVSGNQAGPPDSSGPGLSSAAGGPFWQTRSMQLPPMAWIHQDSAQAQDPLLLHVPAVLPSLRLVPGAPHLLDQYPYSCRLTRKPDDHSVSSGPSSQYQFSRRGNKLCHEMVRQPLCLQSSPAVWTTDLGTTATMAESVARLQPHQAGAKVPGSSAVIALVTRDFVPSLDWRERYHVLGVRRGDHVCVLSQPQPASPAPCSRRPASGGEDTRLGLEGESTCLGTMQTGCEKMIGQSWLFVRRWCLDHLVATGPAGFVPSQICRIMPQAEVSLLLQRGVGFRSVNLATASSRPYPRETEKVGENYRDSLASSNNSNTSSEKQATSQAGSEFSDPSSSAFNSTKHSLAAVQEPAPLCLSGVHMPPSMLQMVPVPGGSGDAGDEVKSEQNSGKIFCRNLVCSTNVRTSPSSPELGAPTSAGLTSHPSTSNVAQVTECAQTDQDNLGTPSNISGVLEASLLGGLSSLIQNPLTLAPTVSGRTPGSALPVGTATSLPAQMAFSSGGSLGSEAEDRDSGRGPSSGSEWGSGRGGSLTGALDLQMDEKLVISSTSRSYQPQVQPQILQPAEQIKSVLLPPVPLQSSAYMTHLPINRRIYHPVEEITNASGCPSDCSILRPDSSVYYPPSGHHLLRETFAGPISSQCPVTAATLSPTIPPQTGSIRLSSTPPAPPTGPHLFSLPPLPLCAGSFPHESLESPSSSLPGGVARFQTITGESESTPRSQLEQHHVLSSRRMRSPILNFSSGKTSSTGVTSISSDLSTASLDIEPPQTTEVQYPSIAQATLLGSLY</sequence>
<feature type="compositionally biased region" description="Low complexity" evidence="1">
    <location>
        <begin position="228"/>
        <end position="245"/>
    </location>
</feature>
<feature type="region of interest" description="Disordered" evidence="1">
    <location>
        <begin position="623"/>
        <end position="647"/>
    </location>
</feature>
<gene>
    <name evidence="2" type="ORF">PXEA_LOCUS10342</name>
</gene>
<feature type="compositionally biased region" description="Basic residues" evidence="1">
    <location>
        <begin position="155"/>
        <end position="167"/>
    </location>
</feature>
<dbReference type="AlphaFoldDB" id="A0A3S5FD64"/>
<feature type="compositionally biased region" description="Polar residues" evidence="1">
    <location>
        <begin position="928"/>
        <end position="938"/>
    </location>
</feature>
<feature type="non-terminal residue" evidence="2">
    <location>
        <position position="1004"/>
    </location>
</feature>
<feature type="region of interest" description="Disordered" evidence="1">
    <location>
        <begin position="526"/>
        <end position="563"/>
    </location>
</feature>
<evidence type="ECO:0000313" key="3">
    <source>
        <dbReference type="Proteomes" id="UP000784294"/>
    </source>
</evidence>
<organism evidence="2 3">
    <name type="scientific">Protopolystoma xenopodis</name>
    <dbReference type="NCBI Taxonomy" id="117903"/>
    <lineage>
        <taxon>Eukaryota</taxon>
        <taxon>Metazoa</taxon>
        <taxon>Spiralia</taxon>
        <taxon>Lophotrochozoa</taxon>
        <taxon>Platyhelminthes</taxon>
        <taxon>Monogenea</taxon>
        <taxon>Polyopisthocotylea</taxon>
        <taxon>Polystomatidea</taxon>
        <taxon>Polystomatidae</taxon>
        <taxon>Protopolystoma</taxon>
    </lineage>
</organism>
<comment type="caution">
    <text evidence="2">The sequence shown here is derived from an EMBL/GenBank/DDBJ whole genome shotgun (WGS) entry which is preliminary data.</text>
</comment>
<feature type="region of interest" description="Disordered" evidence="1">
    <location>
        <begin position="873"/>
        <end position="893"/>
    </location>
</feature>
<feature type="compositionally biased region" description="Low complexity" evidence="1">
    <location>
        <begin position="412"/>
        <end position="426"/>
    </location>
</feature>
<feature type="compositionally biased region" description="Polar residues" evidence="1">
    <location>
        <begin position="637"/>
        <end position="647"/>
    </location>
</feature>
<dbReference type="OrthoDB" id="6256217at2759"/>
<proteinExistence type="predicted"/>
<feature type="region of interest" description="Disordered" evidence="1">
    <location>
        <begin position="1"/>
        <end position="64"/>
    </location>
</feature>
<name>A0A3S5FD64_9PLAT</name>
<feature type="compositionally biased region" description="Basic and acidic residues" evidence="1">
    <location>
        <begin position="202"/>
        <end position="213"/>
    </location>
</feature>